<evidence type="ECO:0000256" key="5">
    <source>
        <dbReference type="ARBA" id="ARBA00022839"/>
    </source>
</evidence>
<evidence type="ECO:0000256" key="1">
    <source>
        <dbReference type="ARBA" id="ARBA00009998"/>
    </source>
</evidence>
<evidence type="ECO:0000256" key="6">
    <source>
        <dbReference type="HAMAP-Rule" id="MF_00337"/>
    </source>
</evidence>
<accession>A0A918TTZ2</accession>
<dbReference type="PANTHER" id="PTHR34137:SF1">
    <property type="entry name" value="EXODEOXYRIBONUCLEASE 7 SMALL SUBUNIT"/>
    <property type="match status" value="1"/>
</dbReference>
<dbReference type="AlphaFoldDB" id="A0A918TTZ2"/>
<sequence length="100" mass="11046">MAKKNSKLPPFEEALEKLEGIVNLMETESLPLEALLNNYEDGHELIAHCQGLLQNARERIDIVHMNDANNKAVTENKLASESTSSDTLPSEAASDDTRLL</sequence>
<keyword evidence="2 6" id="KW-0963">Cytoplasm</keyword>
<feature type="compositionally biased region" description="Polar residues" evidence="7">
    <location>
        <begin position="74"/>
        <end position="88"/>
    </location>
</feature>
<reference evidence="8" key="2">
    <citation type="submission" date="2020-09" db="EMBL/GenBank/DDBJ databases">
        <authorList>
            <person name="Sun Q."/>
            <person name="Kim S."/>
        </authorList>
    </citation>
    <scope>NUCLEOTIDE SEQUENCE</scope>
    <source>
        <strain evidence="8">KCTC 12988</strain>
    </source>
</reference>
<keyword evidence="3 6" id="KW-0540">Nuclease</keyword>
<comment type="catalytic activity">
    <reaction evidence="6">
        <text>Exonucleolytic cleavage in either 5'- to 3'- or 3'- to 5'-direction to yield nucleoside 5'-phosphates.</text>
        <dbReference type="EC" id="3.1.11.6"/>
    </reaction>
</comment>
<comment type="subunit">
    <text evidence="6">Heterooligomer composed of large and small subunits.</text>
</comment>
<dbReference type="HAMAP" id="MF_00337">
    <property type="entry name" value="Exonuc_7_S"/>
    <property type="match status" value="1"/>
</dbReference>
<dbReference type="InterPro" id="IPR003761">
    <property type="entry name" value="Exonuc_VII_S"/>
</dbReference>
<dbReference type="Pfam" id="PF02609">
    <property type="entry name" value="Exonuc_VII_S"/>
    <property type="match status" value="1"/>
</dbReference>
<dbReference type="GO" id="GO:0009318">
    <property type="term" value="C:exodeoxyribonuclease VII complex"/>
    <property type="evidence" value="ECO:0007669"/>
    <property type="project" value="UniProtKB-UniRule"/>
</dbReference>
<feature type="region of interest" description="Disordered" evidence="7">
    <location>
        <begin position="74"/>
        <end position="100"/>
    </location>
</feature>
<name>A0A918TTZ2_9BACT</name>
<dbReference type="Proteomes" id="UP000644507">
    <property type="component" value="Unassembled WGS sequence"/>
</dbReference>
<dbReference type="RefSeq" id="WP_189572561.1">
    <property type="nucleotide sequence ID" value="NZ_BMXI01000016.1"/>
</dbReference>
<evidence type="ECO:0000256" key="4">
    <source>
        <dbReference type="ARBA" id="ARBA00022801"/>
    </source>
</evidence>
<comment type="subcellular location">
    <subcellularLocation>
        <location evidence="6">Cytoplasm</location>
    </subcellularLocation>
</comment>
<keyword evidence="9" id="KW-1185">Reference proteome</keyword>
<dbReference type="SUPFAM" id="SSF116842">
    <property type="entry name" value="XseB-like"/>
    <property type="match status" value="1"/>
</dbReference>
<evidence type="ECO:0000256" key="3">
    <source>
        <dbReference type="ARBA" id="ARBA00022722"/>
    </source>
</evidence>
<keyword evidence="4 6" id="KW-0378">Hydrolase</keyword>
<proteinExistence type="inferred from homology"/>
<organism evidence="8 9">
    <name type="scientific">Roseibacillus persicicus</name>
    <dbReference type="NCBI Taxonomy" id="454148"/>
    <lineage>
        <taxon>Bacteria</taxon>
        <taxon>Pseudomonadati</taxon>
        <taxon>Verrucomicrobiota</taxon>
        <taxon>Verrucomicrobiia</taxon>
        <taxon>Verrucomicrobiales</taxon>
        <taxon>Verrucomicrobiaceae</taxon>
        <taxon>Roseibacillus</taxon>
    </lineage>
</organism>
<dbReference type="InterPro" id="IPR037004">
    <property type="entry name" value="Exonuc_VII_ssu_sf"/>
</dbReference>
<dbReference type="GO" id="GO:0005829">
    <property type="term" value="C:cytosol"/>
    <property type="evidence" value="ECO:0007669"/>
    <property type="project" value="TreeGrafter"/>
</dbReference>
<evidence type="ECO:0000256" key="7">
    <source>
        <dbReference type="SAM" id="MobiDB-lite"/>
    </source>
</evidence>
<evidence type="ECO:0000256" key="2">
    <source>
        <dbReference type="ARBA" id="ARBA00022490"/>
    </source>
</evidence>
<protein>
    <recommendedName>
        <fullName evidence="6">Exodeoxyribonuclease 7 small subunit</fullName>
        <ecNumber evidence="6">3.1.11.6</ecNumber>
    </recommendedName>
    <alternativeName>
        <fullName evidence="6">Exodeoxyribonuclease VII small subunit</fullName>
        <shortName evidence="6">Exonuclease VII small subunit</shortName>
    </alternativeName>
</protein>
<dbReference type="Gene3D" id="1.10.287.1040">
    <property type="entry name" value="Exonuclease VII, small subunit"/>
    <property type="match status" value="1"/>
</dbReference>
<reference evidence="8" key="1">
    <citation type="journal article" date="2014" name="Int. J. Syst. Evol. Microbiol.">
        <title>Complete genome sequence of Corynebacterium casei LMG S-19264T (=DSM 44701T), isolated from a smear-ripened cheese.</title>
        <authorList>
            <consortium name="US DOE Joint Genome Institute (JGI-PGF)"/>
            <person name="Walter F."/>
            <person name="Albersmeier A."/>
            <person name="Kalinowski J."/>
            <person name="Ruckert C."/>
        </authorList>
    </citation>
    <scope>NUCLEOTIDE SEQUENCE</scope>
    <source>
        <strain evidence="8">KCTC 12988</strain>
    </source>
</reference>
<dbReference type="PANTHER" id="PTHR34137">
    <property type="entry name" value="EXODEOXYRIBONUCLEASE 7 SMALL SUBUNIT"/>
    <property type="match status" value="1"/>
</dbReference>
<comment type="function">
    <text evidence="6">Bidirectionally degrades single-stranded DNA into large acid-insoluble oligonucleotides, which are then degraded further into small acid-soluble oligonucleotides.</text>
</comment>
<dbReference type="GO" id="GO:0006308">
    <property type="term" value="P:DNA catabolic process"/>
    <property type="evidence" value="ECO:0007669"/>
    <property type="project" value="UniProtKB-UniRule"/>
</dbReference>
<evidence type="ECO:0000313" key="9">
    <source>
        <dbReference type="Proteomes" id="UP000644507"/>
    </source>
</evidence>
<comment type="similarity">
    <text evidence="1 6">Belongs to the XseB family.</text>
</comment>
<dbReference type="EC" id="3.1.11.6" evidence="6"/>
<comment type="caution">
    <text evidence="8">The sequence shown here is derived from an EMBL/GenBank/DDBJ whole genome shotgun (WGS) entry which is preliminary data.</text>
</comment>
<keyword evidence="5 6" id="KW-0269">Exonuclease</keyword>
<dbReference type="GO" id="GO:0008855">
    <property type="term" value="F:exodeoxyribonuclease VII activity"/>
    <property type="evidence" value="ECO:0007669"/>
    <property type="project" value="UniProtKB-UniRule"/>
</dbReference>
<dbReference type="NCBIfam" id="TIGR01280">
    <property type="entry name" value="xseB"/>
    <property type="match status" value="1"/>
</dbReference>
<evidence type="ECO:0000313" key="8">
    <source>
        <dbReference type="EMBL" id="GHC63249.1"/>
    </source>
</evidence>
<gene>
    <name evidence="6" type="primary">xseB</name>
    <name evidence="8" type="ORF">GCM10007100_33480</name>
</gene>
<dbReference type="EMBL" id="BMXI01000016">
    <property type="protein sequence ID" value="GHC63249.1"/>
    <property type="molecule type" value="Genomic_DNA"/>
</dbReference>